<evidence type="ECO:0000313" key="1">
    <source>
        <dbReference type="EMBL" id="SVD82605.1"/>
    </source>
</evidence>
<feature type="non-terminal residue" evidence="1">
    <location>
        <position position="1"/>
    </location>
</feature>
<dbReference type="EMBL" id="UINC01175798">
    <property type="protein sequence ID" value="SVD82605.1"/>
    <property type="molecule type" value="Genomic_DNA"/>
</dbReference>
<gene>
    <name evidence="1" type="ORF">METZ01_LOCUS435459</name>
</gene>
<proteinExistence type="predicted"/>
<protein>
    <submittedName>
        <fullName evidence="1">Uncharacterized protein</fullName>
    </submittedName>
</protein>
<accession>A0A382YIF5</accession>
<reference evidence="1" key="1">
    <citation type="submission" date="2018-05" db="EMBL/GenBank/DDBJ databases">
        <authorList>
            <person name="Lanie J.A."/>
            <person name="Ng W.-L."/>
            <person name="Kazmierczak K.M."/>
            <person name="Andrzejewski T.M."/>
            <person name="Davidsen T.M."/>
            <person name="Wayne K.J."/>
            <person name="Tettelin H."/>
            <person name="Glass J.I."/>
            <person name="Rusch D."/>
            <person name="Podicherti R."/>
            <person name="Tsui H.-C.T."/>
            <person name="Winkler M.E."/>
        </authorList>
    </citation>
    <scope>NUCLEOTIDE SEQUENCE</scope>
</reference>
<sequence>VTALLLTAALIGAVVVALGDDEDKTEEVPATTDD</sequence>
<organism evidence="1">
    <name type="scientific">marine metagenome</name>
    <dbReference type="NCBI Taxonomy" id="408172"/>
    <lineage>
        <taxon>unclassified sequences</taxon>
        <taxon>metagenomes</taxon>
        <taxon>ecological metagenomes</taxon>
    </lineage>
</organism>
<name>A0A382YIF5_9ZZZZ</name>
<dbReference type="AlphaFoldDB" id="A0A382YIF5"/>